<evidence type="ECO:0000313" key="12">
    <source>
        <dbReference type="Proteomes" id="UP000308652"/>
    </source>
</evidence>
<sequence>MTSSSPSTSSWDTDYYHLQSKWTQPSPKGNSQLTVYLDKQLYETDTYLPPLPDEMEEKLQLLVKVADLLEIDDVSFASYSAAITRITSESLSLSRTLNRLKFAEQELEMHFAFIKHEHRLIKNWQETIESDQVAGKRAANIDRHREALIKEAKGYRNELNALLAEIPVEPEVTVTQLAKQQEMNKALEQKIKAKRAKIKAFQGLPPNLELARHEVRIARDEQMKLIQLRERLLGRMAESVS</sequence>
<keyword evidence="9" id="KW-0131">Cell cycle</keyword>
<evidence type="ECO:0000256" key="5">
    <source>
        <dbReference type="ARBA" id="ARBA00022701"/>
    </source>
</evidence>
<accession>A0A5C3M300</accession>
<keyword evidence="5" id="KW-0493">Microtubule</keyword>
<dbReference type="InterPro" id="IPR026243">
    <property type="entry name" value="HAUS1"/>
</dbReference>
<evidence type="ECO:0000256" key="7">
    <source>
        <dbReference type="ARBA" id="ARBA00023054"/>
    </source>
</evidence>
<evidence type="ECO:0000256" key="2">
    <source>
        <dbReference type="ARBA" id="ARBA00005479"/>
    </source>
</evidence>
<dbReference type="GO" id="GO:0005874">
    <property type="term" value="C:microtubule"/>
    <property type="evidence" value="ECO:0007669"/>
    <property type="project" value="UniProtKB-KW"/>
</dbReference>
<evidence type="ECO:0000256" key="9">
    <source>
        <dbReference type="ARBA" id="ARBA00023306"/>
    </source>
</evidence>
<comment type="subcellular location">
    <subcellularLocation>
        <location evidence="1">Cytoplasm</location>
        <location evidence="1">Cytoskeleton</location>
        <location evidence="1">Spindle</location>
    </subcellularLocation>
</comment>
<feature type="coiled-coil region" evidence="10">
    <location>
        <begin position="145"/>
        <end position="204"/>
    </location>
</feature>
<proteinExistence type="inferred from homology"/>
<keyword evidence="6" id="KW-0498">Mitosis</keyword>
<keyword evidence="12" id="KW-1185">Reference proteome</keyword>
<dbReference type="AlphaFoldDB" id="A0A5C3M300"/>
<dbReference type="EMBL" id="ML213602">
    <property type="protein sequence ID" value="TFK38746.1"/>
    <property type="molecule type" value="Genomic_DNA"/>
</dbReference>
<reference evidence="11 12" key="1">
    <citation type="journal article" date="2019" name="Nat. Ecol. Evol.">
        <title>Megaphylogeny resolves global patterns of mushroom evolution.</title>
        <authorList>
            <person name="Varga T."/>
            <person name="Krizsan K."/>
            <person name="Foldi C."/>
            <person name="Dima B."/>
            <person name="Sanchez-Garcia M."/>
            <person name="Sanchez-Ramirez S."/>
            <person name="Szollosi G.J."/>
            <person name="Szarkandi J.G."/>
            <person name="Papp V."/>
            <person name="Albert L."/>
            <person name="Andreopoulos W."/>
            <person name="Angelini C."/>
            <person name="Antonin V."/>
            <person name="Barry K.W."/>
            <person name="Bougher N.L."/>
            <person name="Buchanan P."/>
            <person name="Buyck B."/>
            <person name="Bense V."/>
            <person name="Catcheside P."/>
            <person name="Chovatia M."/>
            <person name="Cooper J."/>
            <person name="Damon W."/>
            <person name="Desjardin D."/>
            <person name="Finy P."/>
            <person name="Geml J."/>
            <person name="Haridas S."/>
            <person name="Hughes K."/>
            <person name="Justo A."/>
            <person name="Karasinski D."/>
            <person name="Kautmanova I."/>
            <person name="Kiss B."/>
            <person name="Kocsube S."/>
            <person name="Kotiranta H."/>
            <person name="LaButti K.M."/>
            <person name="Lechner B.E."/>
            <person name="Liimatainen K."/>
            <person name="Lipzen A."/>
            <person name="Lukacs Z."/>
            <person name="Mihaltcheva S."/>
            <person name="Morgado L.N."/>
            <person name="Niskanen T."/>
            <person name="Noordeloos M.E."/>
            <person name="Ohm R.A."/>
            <person name="Ortiz-Santana B."/>
            <person name="Ovrebo C."/>
            <person name="Racz N."/>
            <person name="Riley R."/>
            <person name="Savchenko A."/>
            <person name="Shiryaev A."/>
            <person name="Soop K."/>
            <person name="Spirin V."/>
            <person name="Szebenyi C."/>
            <person name="Tomsovsky M."/>
            <person name="Tulloss R.E."/>
            <person name="Uehling J."/>
            <person name="Grigoriev I.V."/>
            <person name="Vagvolgyi C."/>
            <person name="Papp T."/>
            <person name="Martin F.M."/>
            <person name="Miettinen O."/>
            <person name="Hibbett D.S."/>
            <person name="Nagy L.G."/>
        </authorList>
    </citation>
    <scope>NUCLEOTIDE SEQUENCE [LARGE SCALE GENOMIC DNA]</scope>
    <source>
        <strain evidence="11 12">CBS 166.37</strain>
    </source>
</reference>
<evidence type="ECO:0000256" key="6">
    <source>
        <dbReference type="ARBA" id="ARBA00022776"/>
    </source>
</evidence>
<dbReference type="GO" id="GO:0051301">
    <property type="term" value="P:cell division"/>
    <property type="evidence" value="ECO:0007669"/>
    <property type="project" value="UniProtKB-KW"/>
</dbReference>
<protein>
    <submittedName>
        <fullName evidence="11">Uncharacterized protein</fullName>
    </submittedName>
</protein>
<dbReference type="GO" id="GO:0051225">
    <property type="term" value="P:spindle assembly"/>
    <property type="evidence" value="ECO:0007669"/>
    <property type="project" value="InterPro"/>
</dbReference>
<evidence type="ECO:0000256" key="1">
    <source>
        <dbReference type="ARBA" id="ARBA00004186"/>
    </source>
</evidence>
<evidence type="ECO:0000256" key="3">
    <source>
        <dbReference type="ARBA" id="ARBA00022490"/>
    </source>
</evidence>
<evidence type="ECO:0000256" key="10">
    <source>
        <dbReference type="SAM" id="Coils"/>
    </source>
</evidence>
<evidence type="ECO:0000256" key="4">
    <source>
        <dbReference type="ARBA" id="ARBA00022618"/>
    </source>
</evidence>
<dbReference type="Pfam" id="PF25762">
    <property type="entry name" value="HAUS1"/>
    <property type="match status" value="1"/>
</dbReference>
<dbReference type="GO" id="GO:0005819">
    <property type="term" value="C:spindle"/>
    <property type="evidence" value="ECO:0007669"/>
    <property type="project" value="UniProtKB-SubCell"/>
</dbReference>
<keyword evidence="3" id="KW-0963">Cytoplasm</keyword>
<name>A0A5C3M300_9AGAR</name>
<dbReference type="PANTHER" id="PTHR31570:SF1">
    <property type="entry name" value="HAUS AUGMIN-LIKE COMPLEX SUBUNIT 1"/>
    <property type="match status" value="1"/>
</dbReference>
<organism evidence="11 12">
    <name type="scientific">Crucibulum laeve</name>
    <dbReference type="NCBI Taxonomy" id="68775"/>
    <lineage>
        <taxon>Eukaryota</taxon>
        <taxon>Fungi</taxon>
        <taxon>Dikarya</taxon>
        <taxon>Basidiomycota</taxon>
        <taxon>Agaricomycotina</taxon>
        <taxon>Agaricomycetes</taxon>
        <taxon>Agaricomycetidae</taxon>
        <taxon>Agaricales</taxon>
        <taxon>Agaricineae</taxon>
        <taxon>Nidulariaceae</taxon>
        <taxon>Crucibulum</taxon>
    </lineage>
</organism>
<keyword evidence="4" id="KW-0132">Cell division</keyword>
<dbReference type="Proteomes" id="UP000308652">
    <property type="component" value="Unassembled WGS sequence"/>
</dbReference>
<dbReference type="GO" id="GO:0070652">
    <property type="term" value="C:HAUS complex"/>
    <property type="evidence" value="ECO:0007669"/>
    <property type="project" value="InterPro"/>
</dbReference>
<dbReference type="GO" id="GO:0005829">
    <property type="term" value="C:cytosol"/>
    <property type="evidence" value="ECO:0007669"/>
    <property type="project" value="TreeGrafter"/>
</dbReference>
<keyword evidence="8" id="KW-0206">Cytoskeleton</keyword>
<evidence type="ECO:0000256" key="8">
    <source>
        <dbReference type="ARBA" id="ARBA00023212"/>
    </source>
</evidence>
<dbReference type="OrthoDB" id="5372507at2759"/>
<comment type="similarity">
    <text evidence="2">Belongs to the HAUS1 family.</text>
</comment>
<keyword evidence="7 10" id="KW-0175">Coiled coil</keyword>
<gene>
    <name evidence="11" type="ORF">BDQ12DRAFT_605438</name>
</gene>
<evidence type="ECO:0000313" key="11">
    <source>
        <dbReference type="EMBL" id="TFK38746.1"/>
    </source>
</evidence>
<dbReference type="PANTHER" id="PTHR31570">
    <property type="entry name" value="HAUS AUGMIN-LIKE COMPLEX SUBUNIT 1"/>
    <property type="match status" value="1"/>
</dbReference>